<protein>
    <submittedName>
        <fullName evidence="1">Uncharacterized protein</fullName>
    </submittedName>
</protein>
<dbReference type="GeneID" id="36395832"/>
<sequence length="50" mass="5780">MASNSLRQASNAIKWASDRSTCRRSQMELHKSATEEWSTVFFVRGQEVVY</sequence>
<dbReference type="EMBL" id="CCYD01001204">
    <property type="protein sequence ID" value="CEG44409.1"/>
    <property type="molecule type" value="Genomic_DNA"/>
</dbReference>
<name>A0A0P1AT65_PLAHL</name>
<dbReference type="Proteomes" id="UP000054928">
    <property type="component" value="Unassembled WGS sequence"/>
</dbReference>
<dbReference type="AlphaFoldDB" id="A0A0P1AT65"/>
<keyword evidence="2" id="KW-1185">Reference proteome</keyword>
<evidence type="ECO:0000313" key="1">
    <source>
        <dbReference type="EMBL" id="CEG44409.1"/>
    </source>
</evidence>
<reference evidence="2" key="1">
    <citation type="submission" date="2014-09" db="EMBL/GenBank/DDBJ databases">
        <authorList>
            <person name="Sharma Rahul"/>
            <person name="Thines Marco"/>
        </authorList>
    </citation>
    <scope>NUCLEOTIDE SEQUENCE [LARGE SCALE GENOMIC DNA]</scope>
</reference>
<accession>A0A0P1AT65</accession>
<dbReference type="RefSeq" id="XP_024580778.1">
    <property type="nucleotide sequence ID" value="XM_024730508.1"/>
</dbReference>
<proteinExistence type="predicted"/>
<evidence type="ECO:0000313" key="2">
    <source>
        <dbReference type="Proteomes" id="UP000054928"/>
    </source>
</evidence>
<organism evidence="1 2">
    <name type="scientific">Plasmopara halstedii</name>
    <name type="common">Downy mildew of sunflower</name>
    <dbReference type="NCBI Taxonomy" id="4781"/>
    <lineage>
        <taxon>Eukaryota</taxon>
        <taxon>Sar</taxon>
        <taxon>Stramenopiles</taxon>
        <taxon>Oomycota</taxon>
        <taxon>Peronosporomycetes</taxon>
        <taxon>Peronosporales</taxon>
        <taxon>Peronosporaceae</taxon>
        <taxon>Plasmopara</taxon>
    </lineage>
</organism>